<protein>
    <submittedName>
        <fullName evidence="1">Uncharacterized protein</fullName>
    </submittedName>
</protein>
<dbReference type="InterPro" id="IPR020835">
    <property type="entry name" value="Catalase_sf"/>
</dbReference>
<keyword evidence="2" id="KW-1185">Reference proteome</keyword>
<evidence type="ECO:0000313" key="1">
    <source>
        <dbReference type="EMBL" id="GAA3875968.1"/>
    </source>
</evidence>
<proteinExistence type="predicted"/>
<sequence length="55" mass="6196">MHPRPVDYGSIAYWAIHAVIRVGAAGNRHPVRYRREPVPERAELNAEEADTCPEA</sequence>
<gene>
    <name evidence="1" type="ORF">GCM10022207_47340</name>
</gene>
<dbReference type="SUPFAM" id="SSF56634">
    <property type="entry name" value="Heme-dependent catalase-like"/>
    <property type="match status" value="1"/>
</dbReference>
<dbReference type="Proteomes" id="UP001501563">
    <property type="component" value="Unassembled WGS sequence"/>
</dbReference>
<reference evidence="2" key="1">
    <citation type="journal article" date="2019" name="Int. J. Syst. Evol. Microbiol.">
        <title>The Global Catalogue of Microorganisms (GCM) 10K type strain sequencing project: providing services to taxonomists for standard genome sequencing and annotation.</title>
        <authorList>
            <consortium name="The Broad Institute Genomics Platform"/>
            <consortium name="The Broad Institute Genome Sequencing Center for Infectious Disease"/>
            <person name="Wu L."/>
            <person name="Ma J."/>
        </authorList>
    </citation>
    <scope>NUCLEOTIDE SEQUENCE [LARGE SCALE GENOMIC DNA]</scope>
    <source>
        <strain evidence="2">JCM 16578</strain>
    </source>
</reference>
<dbReference type="Gene3D" id="2.40.180.10">
    <property type="entry name" value="Catalase core domain"/>
    <property type="match status" value="1"/>
</dbReference>
<comment type="caution">
    <text evidence="1">The sequence shown here is derived from an EMBL/GenBank/DDBJ whole genome shotgun (WGS) entry which is preliminary data.</text>
</comment>
<name>A0ABP7KFU1_9ACTN</name>
<evidence type="ECO:0000313" key="2">
    <source>
        <dbReference type="Proteomes" id="UP001501563"/>
    </source>
</evidence>
<accession>A0ABP7KFU1</accession>
<organism evidence="1 2">
    <name type="scientific">Streptomyces lannensis</name>
    <dbReference type="NCBI Taxonomy" id="766498"/>
    <lineage>
        <taxon>Bacteria</taxon>
        <taxon>Bacillati</taxon>
        <taxon>Actinomycetota</taxon>
        <taxon>Actinomycetes</taxon>
        <taxon>Kitasatosporales</taxon>
        <taxon>Streptomycetaceae</taxon>
        <taxon>Streptomyces</taxon>
    </lineage>
</organism>
<dbReference type="EMBL" id="BAAAZA010000013">
    <property type="protein sequence ID" value="GAA3875968.1"/>
    <property type="molecule type" value="Genomic_DNA"/>
</dbReference>